<accession>A0A975R0G5</accession>
<dbReference type="Pfam" id="PF00528">
    <property type="entry name" value="BPD_transp_1"/>
    <property type="match status" value="1"/>
</dbReference>
<evidence type="ECO:0000256" key="2">
    <source>
        <dbReference type="ARBA" id="ARBA00022448"/>
    </source>
</evidence>
<feature type="compositionally biased region" description="Gly residues" evidence="7">
    <location>
        <begin position="233"/>
        <end position="245"/>
    </location>
</feature>
<dbReference type="EMBL" id="CP076022">
    <property type="protein sequence ID" value="QWC09411.1"/>
    <property type="molecule type" value="Genomic_DNA"/>
</dbReference>
<dbReference type="GO" id="GO:0005886">
    <property type="term" value="C:plasma membrane"/>
    <property type="evidence" value="ECO:0007669"/>
    <property type="project" value="UniProtKB-SubCell"/>
</dbReference>
<dbReference type="RefSeq" id="WP_210231122.1">
    <property type="nucleotide sequence ID" value="NZ_CP076022.1"/>
</dbReference>
<feature type="transmembrane region" description="Helical" evidence="6">
    <location>
        <begin position="179"/>
        <end position="200"/>
    </location>
</feature>
<dbReference type="Gene3D" id="1.10.3720.10">
    <property type="entry name" value="MetI-like"/>
    <property type="match status" value="1"/>
</dbReference>
<comment type="similarity">
    <text evidence="6">Belongs to the binding-protein-dependent transport system permease family.</text>
</comment>
<dbReference type="GO" id="GO:0031460">
    <property type="term" value="P:glycine betaine transport"/>
    <property type="evidence" value="ECO:0007669"/>
    <property type="project" value="TreeGrafter"/>
</dbReference>
<keyword evidence="5 6" id="KW-0472">Membrane</keyword>
<dbReference type="InterPro" id="IPR051204">
    <property type="entry name" value="ABC_transp_perm/SBD"/>
</dbReference>
<dbReference type="PANTHER" id="PTHR30177">
    <property type="entry name" value="GLYCINE BETAINE/L-PROLINE TRANSPORT SYSTEM PERMEASE PROTEIN PROW"/>
    <property type="match status" value="1"/>
</dbReference>
<organism evidence="9 10">
    <name type="scientific">Arthrobacter jiangjiafuii</name>
    <dbReference type="NCBI Taxonomy" id="2817475"/>
    <lineage>
        <taxon>Bacteria</taxon>
        <taxon>Bacillati</taxon>
        <taxon>Actinomycetota</taxon>
        <taxon>Actinomycetes</taxon>
        <taxon>Micrococcales</taxon>
        <taxon>Micrococcaceae</taxon>
        <taxon>Arthrobacter</taxon>
    </lineage>
</organism>
<dbReference type="CDD" id="cd06261">
    <property type="entry name" value="TM_PBP2"/>
    <property type="match status" value="1"/>
</dbReference>
<evidence type="ECO:0000256" key="6">
    <source>
        <dbReference type="RuleBase" id="RU363032"/>
    </source>
</evidence>
<comment type="subcellular location">
    <subcellularLocation>
        <location evidence="6">Cell membrane</location>
        <topology evidence="6">Multi-pass membrane protein</topology>
    </subcellularLocation>
    <subcellularLocation>
        <location evidence="1">Membrane</location>
        <topology evidence="1">Multi-pass membrane protein</topology>
    </subcellularLocation>
</comment>
<dbReference type="InterPro" id="IPR035906">
    <property type="entry name" value="MetI-like_sf"/>
</dbReference>
<dbReference type="KEGG" id="ajg:KKR91_13075"/>
<feature type="transmembrane region" description="Helical" evidence="6">
    <location>
        <begin position="20"/>
        <end position="40"/>
    </location>
</feature>
<proteinExistence type="inferred from homology"/>
<dbReference type="PANTHER" id="PTHR30177:SF4">
    <property type="entry name" value="OSMOPROTECTANT IMPORT PERMEASE PROTEIN OSMW"/>
    <property type="match status" value="1"/>
</dbReference>
<feature type="domain" description="ABC transmembrane type-1" evidence="8">
    <location>
        <begin position="15"/>
        <end position="197"/>
    </location>
</feature>
<evidence type="ECO:0000313" key="9">
    <source>
        <dbReference type="EMBL" id="QWC09411.1"/>
    </source>
</evidence>
<evidence type="ECO:0000256" key="7">
    <source>
        <dbReference type="SAM" id="MobiDB-lite"/>
    </source>
</evidence>
<feature type="compositionally biased region" description="Low complexity" evidence="7">
    <location>
        <begin position="246"/>
        <end position="269"/>
    </location>
</feature>
<dbReference type="AlphaFoldDB" id="A0A975R0G5"/>
<feature type="compositionally biased region" description="Basic residues" evidence="7">
    <location>
        <begin position="222"/>
        <end position="232"/>
    </location>
</feature>
<name>A0A975R0G5_9MICC</name>
<dbReference type="InterPro" id="IPR000515">
    <property type="entry name" value="MetI-like"/>
</dbReference>
<keyword evidence="3 6" id="KW-0812">Transmembrane</keyword>
<gene>
    <name evidence="9" type="ORF">KKR91_13075</name>
</gene>
<feature type="transmembrane region" description="Helical" evidence="6">
    <location>
        <begin position="121"/>
        <end position="143"/>
    </location>
</feature>
<keyword evidence="2 6" id="KW-0813">Transport</keyword>
<feature type="region of interest" description="Disordered" evidence="7">
    <location>
        <begin position="222"/>
        <end position="269"/>
    </location>
</feature>
<reference evidence="9 10" key="1">
    <citation type="submission" date="2021-05" db="EMBL/GenBank/DDBJ databases">
        <title>Novel species in genus Arthrobacter.</title>
        <authorList>
            <person name="Zhang G."/>
        </authorList>
    </citation>
    <scope>NUCLEOTIDE SEQUENCE [LARGE SCALE GENOMIC DNA]</scope>
    <source>
        <strain evidence="10">zg-ZUI227</strain>
    </source>
</reference>
<dbReference type="PROSITE" id="PS50928">
    <property type="entry name" value="ABC_TM1"/>
    <property type="match status" value="1"/>
</dbReference>
<protein>
    <submittedName>
        <fullName evidence="9">ABC transporter permease</fullName>
    </submittedName>
</protein>
<keyword evidence="4 6" id="KW-1133">Transmembrane helix</keyword>
<feature type="transmembrane region" description="Helical" evidence="6">
    <location>
        <begin position="49"/>
        <end position="74"/>
    </location>
</feature>
<evidence type="ECO:0000256" key="3">
    <source>
        <dbReference type="ARBA" id="ARBA00022692"/>
    </source>
</evidence>
<evidence type="ECO:0000259" key="8">
    <source>
        <dbReference type="PROSITE" id="PS50928"/>
    </source>
</evidence>
<evidence type="ECO:0000256" key="5">
    <source>
        <dbReference type="ARBA" id="ARBA00023136"/>
    </source>
</evidence>
<feature type="transmembrane region" description="Helical" evidence="6">
    <location>
        <begin position="149"/>
        <end position="167"/>
    </location>
</feature>
<dbReference type="Proteomes" id="UP000676885">
    <property type="component" value="Chromosome"/>
</dbReference>
<evidence type="ECO:0000256" key="1">
    <source>
        <dbReference type="ARBA" id="ARBA00004141"/>
    </source>
</evidence>
<sequence length="269" mass="28582">MEWFLSHTDQVYRLTGLHLFQSIVPLVLGVLIAVPLAALVRHRIRLRGVVLSTGSLLYTIPSLALFVTLPAILGTRILDISNIIIALTIYAVALMLRVALDAFDSVDDGVRQAAVAMGYRPLRRFFTVDLPLSVPVLIAGLRVVSVSNISIVSVGALIGVENLGFFFRDGLRRYFITEIVVGIIATLVLAFAMDLLLVLLQRALTPWLRAGTGIGAGARLRRGLRRGPRGGKRTGGGQPGDGPGQRPGSTAPRPAGTPAAAPDAALKGA</sequence>
<dbReference type="GO" id="GO:0055085">
    <property type="term" value="P:transmembrane transport"/>
    <property type="evidence" value="ECO:0007669"/>
    <property type="project" value="InterPro"/>
</dbReference>
<evidence type="ECO:0000256" key="4">
    <source>
        <dbReference type="ARBA" id="ARBA00022989"/>
    </source>
</evidence>
<keyword evidence="10" id="KW-1185">Reference proteome</keyword>
<evidence type="ECO:0000313" key="10">
    <source>
        <dbReference type="Proteomes" id="UP000676885"/>
    </source>
</evidence>
<dbReference type="SUPFAM" id="SSF161098">
    <property type="entry name" value="MetI-like"/>
    <property type="match status" value="1"/>
</dbReference>
<feature type="transmembrane region" description="Helical" evidence="6">
    <location>
        <begin position="80"/>
        <end position="100"/>
    </location>
</feature>